<dbReference type="InterPro" id="IPR008948">
    <property type="entry name" value="L-Aspartase-like"/>
</dbReference>
<dbReference type="InterPro" id="IPR009049">
    <property type="entry name" value="Argininosuccinate_lyase"/>
</dbReference>
<dbReference type="Pfam" id="PF00206">
    <property type="entry name" value="Lyase_1"/>
    <property type="match status" value="1"/>
</dbReference>
<dbReference type="Gene3D" id="1.20.200.10">
    <property type="entry name" value="Fumarase/aspartase (Central domain)"/>
    <property type="match status" value="1"/>
</dbReference>
<dbReference type="SUPFAM" id="SSF48557">
    <property type="entry name" value="L-aspartase-like"/>
    <property type="match status" value="1"/>
</dbReference>
<feature type="domain" description="Argininosuccinate lyase C-terminal" evidence="2">
    <location>
        <begin position="364"/>
        <end position="432"/>
    </location>
</feature>
<dbReference type="PANTHER" id="PTHR43814">
    <property type="entry name" value="ARGININOSUCCINATE LYASE"/>
    <property type="match status" value="1"/>
</dbReference>
<dbReference type="CDD" id="cd01359">
    <property type="entry name" value="Argininosuccinate_lyase"/>
    <property type="match status" value="1"/>
</dbReference>
<keyword evidence="3" id="KW-0456">Lyase</keyword>
<dbReference type="GO" id="GO:0042450">
    <property type="term" value="P:L-arginine biosynthetic process via ornithine"/>
    <property type="evidence" value="ECO:0007669"/>
    <property type="project" value="InterPro"/>
</dbReference>
<proteinExistence type="inferred from homology"/>
<gene>
    <name evidence="3" type="ORF">MNBD_NITROSPINAE05-765</name>
</gene>
<dbReference type="PRINTS" id="PR00149">
    <property type="entry name" value="FUMRATELYASE"/>
</dbReference>
<sequence length="459" mass="51687">MKKPWGGRFKQSTDALMEQFSQSISFDRILYAYDIEGSIAHAKMLAKCKIIKPAESKKIIAGLNRIAKEFDQGQFEVETRLEDIHMNIESRLAEIIGPVAGKLHTARSRNDQVCLDIRMYLRDEIDQILQAILRLNKTLLALAKKNIDHVIPGYTHLQRAQPVLLSHHLLAHLEMFLRDRDRLEDCLQRVNVMPLGSAALAGTNFPIDRDYVAKLLKFPAVSHNSMDAVSDRDFLIEFCSSAAIIMMHLSRFCEEVVLWSSSEFNRIELSDAFSTGSSIMPQKKNPDPAELIRGKTGRVYGSLVALLTLMKSLPLAYNRDLQEDKEPLFDTVNTVKSCLQVFNGMMQSANFIKVSPEKLQSDGFLTATDIADYLVLKGVPFRDAHEITGITVAHCLKEKKNLAEMTLAEFKTISPKFKADVLDHIAIEGSLNRKASYGGTARKNVVKQIARLEKILKQK</sequence>
<dbReference type="Pfam" id="PF14698">
    <property type="entry name" value="ASL_C2"/>
    <property type="match status" value="1"/>
</dbReference>
<accession>A0A3B1CY58</accession>
<evidence type="ECO:0000259" key="2">
    <source>
        <dbReference type="Pfam" id="PF14698"/>
    </source>
</evidence>
<dbReference type="GO" id="GO:0005829">
    <property type="term" value="C:cytosol"/>
    <property type="evidence" value="ECO:0007669"/>
    <property type="project" value="TreeGrafter"/>
</dbReference>
<dbReference type="Gene3D" id="1.10.40.30">
    <property type="entry name" value="Fumarase/aspartase (C-terminal domain)"/>
    <property type="match status" value="1"/>
</dbReference>
<dbReference type="AlphaFoldDB" id="A0A3B1CY58"/>
<dbReference type="HAMAP" id="MF_00006">
    <property type="entry name" value="Arg_succ_lyase"/>
    <property type="match status" value="1"/>
</dbReference>
<dbReference type="GO" id="GO:0004056">
    <property type="term" value="F:argininosuccinate lyase activity"/>
    <property type="evidence" value="ECO:0007669"/>
    <property type="project" value="UniProtKB-EC"/>
</dbReference>
<dbReference type="FunFam" id="1.20.200.10:FF:000015">
    <property type="entry name" value="argininosuccinate lyase isoform X2"/>
    <property type="match status" value="1"/>
</dbReference>
<dbReference type="FunFam" id="1.10.40.30:FF:000001">
    <property type="entry name" value="Argininosuccinate lyase"/>
    <property type="match status" value="1"/>
</dbReference>
<dbReference type="InterPro" id="IPR020557">
    <property type="entry name" value="Fumarate_lyase_CS"/>
</dbReference>
<dbReference type="FunFam" id="1.10.275.10:FF:000002">
    <property type="entry name" value="Argininosuccinate lyase"/>
    <property type="match status" value="1"/>
</dbReference>
<dbReference type="InterPro" id="IPR024083">
    <property type="entry name" value="Fumarase/histidase_N"/>
</dbReference>
<dbReference type="PROSITE" id="PS00163">
    <property type="entry name" value="FUMARATE_LYASES"/>
    <property type="match status" value="1"/>
</dbReference>
<reference evidence="3" key="1">
    <citation type="submission" date="2018-06" db="EMBL/GenBank/DDBJ databases">
        <authorList>
            <person name="Zhirakovskaya E."/>
        </authorList>
    </citation>
    <scope>NUCLEOTIDE SEQUENCE</scope>
</reference>
<dbReference type="InterPro" id="IPR029419">
    <property type="entry name" value="Arg_succ_lyase_C"/>
</dbReference>
<protein>
    <submittedName>
        <fullName evidence="3">Argininosuccinate lyase</fullName>
        <ecNumber evidence="3">4.3.2.1</ecNumber>
    </submittedName>
</protein>
<dbReference type="EC" id="4.3.2.1" evidence="3"/>
<dbReference type="NCBIfam" id="TIGR00838">
    <property type="entry name" value="argH"/>
    <property type="match status" value="1"/>
</dbReference>
<dbReference type="PANTHER" id="PTHR43814:SF1">
    <property type="entry name" value="ARGININOSUCCINATE LYASE"/>
    <property type="match status" value="1"/>
</dbReference>
<name>A0A3B1CY58_9ZZZZ</name>
<organism evidence="3">
    <name type="scientific">hydrothermal vent metagenome</name>
    <dbReference type="NCBI Taxonomy" id="652676"/>
    <lineage>
        <taxon>unclassified sequences</taxon>
        <taxon>metagenomes</taxon>
        <taxon>ecological metagenomes</taxon>
    </lineage>
</organism>
<dbReference type="Gene3D" id="1.10.275.10">
    <property type="entry name" value="Fumarase/aspartase (N-terminal domain)"/>
    <property type="match status" value="1"/>
</dbReference>
<dbReference type="EMBL" id="UOGG01000036">
    <property type="protein sequence ID" value="VAX27600.1"/>
    <property type="molecule type" value="Genomic_DNA"/>
</dbReference>
<dbReference type="InterPro" id="IPR000362">
    <property type="entry name" value="Fumarate_lyase_fam"/>
</dbReference>
<feature type="domain" description="Fumarate lyase N-terminal" evidence="1">
    <location>
        <begin position="7"/>
        <end position="301"/>
    </location>
</feature>
<dbReference type="InterPro" id="IPR022761">
    <property type="entry name" value="Fumarate_lyase_N"/>
</dbReference>
<evidence type="ECO:0000313" key="3">
    <source>
        <dbReference type="EMBL" id="VAX27600.1"/>
    </source>
</evidence>
<dbReference type="PRINTS" id="PR00145">
    <property type="entry name" value="ARGSUCLYASE"/>
</dbReference>
<evidence type="ECO:0000259" key="1">
    <source>
        <dbReference type="Pfam" id="PF00206"/>
    </source>
</evidence>